<dbReference type="InterPro" id="IPR019068">
    <property type="entry name" value="Restrct_endonuc_II_MjaI"/>
</dbReference>
<keyword evidence="1" id="KW-0540">Nuclease</keyword>
<organism evidence="1 2">
    <name type="scientific">Natrinema soli</name>
    <dbReference type="NCBI Taxonomy" id="1930624"/>
    <lineage>
        <taxon>Archaea</taxon>
        <taxon>Methanobacteriati</taxon>
        <taxon>Methanobacteriota</taxon>
        <taxon>Stenosarchaea group</taxon>
        <taxon>Halobacteria</taxon>
        <taxon>Halobacteriales</taxon>
        <taxon>Natrialbaceae</taxon>
        <taxon>Natrinema</taxon>
    </lineage>
</organism>
<dbReference type="Proteomes" id="UP001596383">
    <property type="component" value="Unassembled WGS sequence"/>
</dbReference>
<dbReference type="EC" id="3.1.21.-" evidence="1"/>
<dbReference type="Pfam" id="PF09568">
    <property type="entry name" value="RE_MjaI"/>
    <property type="match status" value="1"/>
</dbReference>
<evidence type="ECO:0000313" key="2">
    <source>
        <dbReference type="Proteomes" id="UP001596383"/>
    </source>
</evidence>
<evidence type="ECO:0000313" key="1">
    <source>
        <dbReference type="EMBL" id="MFC6764779.1"/>
    </source>
</evidence>
<keyword evidence="2" id="KW-1185">Reference proteome</keyword>
<dbReference type="RefSeq" id="WP_273737836.1">
    <property type="nucleotide sequence ID" value="NZ_JAQIVI010000098.1"/>
</dbReference>
<keyword evidence="1" id="KW-0378">Hydrolase</keyword>
<sequence>MAETISIDADERKELTTGDKKKAPKYTFYAMNNAVKYSSANRKPLVGDISKIHEEFEEKHPDGDFNDWQNYYYNHYDGRERLDEATEEAYDMFLTIRAAIDQIDREDVREFVEGLVLNGTYSNRNAREAIIEKVVESRSECDRLGPSEGPDQCDLRLGDRFVSIQPEEMSDESVFKDRDDVVVFYFSENEGDNGLQIDVSALSRTLDEFS</sequence>
<accession>A0ABD5SIM7</accession>
<reference evidence="1 2" key="1">
    <citation type="journal article" date="2019" name="Int. J. Syst. Evol. Microbiol.">
        <title>The Global Catalogue of Microorganisms (GCM) 10K type strain sequencing project: providing services to taxonomists for standard genome sequencing and annotation.</title>
        <authorList>
            <consortium name="The Broad Institute Genomics Platform"/>
            <consortium name="The Broad Institute Genome Sequencing Center for Infectious Disease"/>
            <person name="Wu L."/>
            <person name="Ma J."/>
        </authorList>
    </citation>
    <scope>NUCLEOTIDE SEQUENCE [LARGE SCALE GENOMIC DNA]</scope>
    <source>
        <strain evidence="1 2">LMG 29247</strain>
    </source>
</reference>
<dbReference type="AlphaFoldDB" id="A0ABD5SIM7"/>
<dbReference type="EMBL" id="JBHSWV010000098">
    <property type="protein sequence ID" value="MFC6764779.1"/>
    <property type="molecule type" value="Genomic_DNA"/>
</dbReference>
<protein>
    <submittedName>
        <fullName evidence="1">MjaI family restriction endonuclease</fullName>
        <ecNumber evidence="1">3.1.21.-</ecNumber>
    </submittedName>
</protein>
<name>A0ABD5SIM7_9EURY</name>
<gene>
    <name evidence="1" type="ORF">ACFQE6_07010</name>
</gene>
<comment type="caution">
    <text evidence="1">The sequence shown here is derived from an EMBL/GenBank/DDBJ whole genome shotgun (WGS) entry which is preliminary data.</text>
</comment>
<dbReference type="GO" id="GO:0004519">
    <property type="term" value="F:endonuclease activity"/>
    <property type="evidence" value="ECO:0007669"/>
    <property type="project" value="UniProtKB-KW"/>
</dbReference>
<dbReference type="GO" id="GO:0016787">
    <property type="term" value="F:hydrolase activity"/>
    <property type="evidence" value="ECO:0007669"/>
    <property type="project" value="UniProtKB-KW"/>
</dbReference>
<proteinExistence type="predicted"/>
<keyword evidence="1" id="KW-0255">Endonuclease</keyword>